<feature type="chain" id="PRO_5041906293" evidence="1">
    <location>
        <begin position="20"/>
        <end position="133"/>
    </location>
</feature>
<dbReference type="InterPro" id="IPR036728">
    <property type="entry name" value="PBP_GOBP_sf"/>
</dbReference>
<dbReference type="InterPro" id="IPR006170">
    <property type="entry name" value="PBP/GOBP"/>
</dbReference>
<dbReference type="CDD" id="cd23992">
    <property type="entry name" value="PBP_GOBP"/>
    <property type="match status" value="1"/>
</dbReference>
<name>A0AAD4PGV5_9MUSC</name>
<feature type="signal peptide" evidence="1">
    <location>
        <begin position="1"/>
        <end position="19"/>
    </location>
</feature>
<dbReference type="GO" id="GO:0005549">
    <property type="term" value="F:odorant binding"/>
    <property type="evidence" value="ECO:0007669"/>
    <property type="project" value="InterPro"/>
</dbReference>
<gene>
    <name evidence="2" type="ORF">KR093_004545</name>
</gene>
<keyword evidence="3" id="KW-1185">Reference proteome</keyword>
<sequence length="133" mass="14939">MKVVLLILIVCSLYEFALAQGAITMATYRSKQQECIKEQKIPDAEAKHVINDRLVPLTSETFKCFHSCIYKKLGLIAKDKLNDAALLIFANMRFSKVPTETMVTKLKACNTKEPVDCKFLFKFDNCLAVSIAG</sequence>
<dbReference type="AlphaFoldDB" id="A0AAD4PGV5"/>
<dbReference type="SMART" id="SM00708">
    <property type="entry name" value="PhBP"/>
    <property type="match status" value="1"/>
</dbReference>
<evidence type="ECO:0000256" key="1">
    <source>
        <dbReference type="SAM" id="SignalP"/>
    </source>
</evidence>
<reference evidence="2" key="1">
    <citation type="journal article" date="2021" name="Mol. Ecol. Resour.">
        <title>Phylogenomic analyses of the genus Drosophila reveals genomic signals of climate adaptation.</title>
        <authorList>
            <person name="Li F."/>
            <person name="Rane R.V."/>
            <person name="Luria V."/>
            <person name="Xiong Z."/>
            <person name="Chen J."/>
            <person name="Li Z."/>
            <person name="Catullo R.A."/>
            <person name="Griffin P.C."/>
            <person name="Schiffer M."/>
            <person name="Pearce S."/>
            <person name="Lee S.F."/>
            <person name="McElroy K."/>
            <person name="Stocker A."/>
            <person name="Shirriffs J."/>
            <person name="Cockerell F."/>
            <person name="Coppin C."/>
            <person name="Sgro C.M."/>
            <person name="Karger A."/>
            <person name="Cain J.W."/>
            <person name="Weber J.A."/>
            <person name="Santpere G."/>
            <person name="Kirschner M.W."/>
            <person name="Hoffmann A.A."/>
            <person name="Oakeshott J.G."/>
            <person name="Zhang G."/>
        </authorList>
    </citation>
    <scope>NUCLEOTIDE SEQUENCE</scope>
    <source>
        <strain evidence="2">BGI-SZ-2011g</strain>
    </source>
</reference>
<dbReference type="Gene3D" id="1.10.238.20">
    <property type="entry name" value="Pheromone/general odorant binding protein domain"/>
    <property type="match status" value="1"/>
</dbReference>
<protein>
    <submittedName>
        <fullName evidence="2">Uncharacterized protein</fullName>
    </submittedName>
</protein>
<dbReference type="SUPFAM" id="SSF47565">
    <property type="entry name" value="Insect pheromone/odorant-binding proteins"/>
    <property type="match status" value="1"/>
</dbReference>
<evidence type="ECO:0000313" key="2">
    <source>
        <dbReference type="EMBL" id="KAH8355052.1"/>
    </source>
</evidence>
<proteinExistence type="predicted"/>
<organism evidence="2 3">
    <name type="scientific">Drosophila rubida</name>
    <dbReference type="NCBI Taxonomy" id="30044"/>
    <lineage>
        <taxon>Eukaryota</taxon>
        <taxon>Metazoa</taxon>
        <taxon>Ecdysozoa</taxon>
        <taxon>Arthropoda</taxon>
        <taxon>Hexapoda</taxon>
        <taxon>Insecta</taxon>
        <taxon>Pterygota</taxon>
        <taxon>Neoptera</taxon>
        <taxon>Endopterygota</taxon>
        <taxon>Diptera</taxon>
        <taxon>Brachycera</taxon>
        <taxon>Muscomorpha</taxon>
        <taxon>Ephydroidea</taxon>
        <taxon>Drosophilidae</taxon>
        <taxon>Drosophila</taxon>
    </lineage>
</organism>
<comment type="caution">
    <text evidence="2">The sequence shown here is derived from an EMBL/GenBank/DDBJ whole genome shotgun (WGS) entry which is preliminary data.</text>
</comment>
<accession>A0AAD4PGV5</accession>
<dbReference type="EMBL" id="JAJJHW010003889">
    <property type="protein sequence ID" value="KAH8355052.1"/>
    <property type="molecule type" value="Genomic_DNA"/>
</dbReference>
<keyword evidence="1" id="KW-0732">Signal</keyword>
<evidence type="ECO:0000313" key="3">
    <source>
        <dbReference type="Proteomes" id="UP001200034"/>
    </source>
</evidence>
<dbReference type="Proteomes" id="UP001200034">
    <property type="component" value="Unassembled WGS sequence"/>
</dbReference>
<dbReference type="Pfam" id="PF01395">
    <property type="entry name" value="PBP_GOBP"/>
    <property type="match status" value="1"/>
</dbReference>